<comment type="subunit">
    <text evidence="2 11">Heterotrimer of A, B and C subunits.</text>
</comment>
<comment type="catalytic activity">
    <reaction evidence="9 11">
        <text>L-aspartyl-tRNA(Asn) + L-glutamine + ATP + H2O = L-asparaginyl-tRNA(Asn) + L-glutamate + ADP + phosphate + 2 H(+)</text>
        <dbReference type="Rhea" id="RHEA:14513"/>
        <dbReference type="Rhea" id="RHEA-COMP:9674"/>
        <dbReference type="Rhea" id="RHEA-COMP:9677"/>
        <dbReference type="ChEBI" id="CHEBI:15377"/>
        <dbReference type="ChEBI" id="CHEBI:15378"/>
        <dbReference type="ChEBI" id="CHEBI:29985"/>
        <dbReference type="ChEBI" id="CHEBI:30616"/>
        <dbReference type="ChEBI" id="CHEBI:43474"/>
        <dbReference type="ChEBI" id="CHEBI:58359"/>
        <dbReference type="ChEBI" id="CHEBI:78515"/>
        <dbReference type="ChEBI" id="CHEBI:78516"/>
        <dbReference type="ChEBI" id="CHEBI:456216"/>
    </reaction>
</comment>
<dbReference type="FunFam" id="1.10.10.410:FF:000001">
    <property type="entry name" value="Aspartyl/glutamyl-tRNA(Asn/Gln) amidotransferase subunit B"/>
    <property type="match status" value="1"/>
</dbReference>
<dbReference type="GO" id="GO:0006412">
    <property type="term" value="P:translation"/>
    <property type="evidence" value="ECO:0007669"/>
    <property type="project" value="UniProtKB-UniRule"/>
</dbReference>
<dbReference type="InterPro" id="IPR017958">
    <property type="entry name" value="Gln-tRNA_amidoTrfase_suB_CS"/>
</dbReference>
<dbReference type="PANTHER" id="PTHR11659">
    <property type="entry name" value="GLUTAMYL-TRNA GLN AMIDOTRANSFERASE SUBUNIT B MITOCHONDRIAL AND PROKARYOTIC PET112-RELATED"/>
    <property type="match status" value="1"/>
</dbReference>
<dbReference type="Pfam" id="PF02934">
    <property type="entry name" value="GatB_N"/>
    <property type="match status" value="1"/>
</dbReference>
<evidence type="ECO:0000256" key="3">
    <source>
        <dbReference type="ARBA" id="ARBA00016923"/>
    </source>
</evidence>
<dbReference type="NCBIfam" id="NF004014">
    <property type="entry name" value="PRK05477.1-4"/>
    <property type="match status" value="1"/>
</dbReference>
<keyword evidence="4 11" id="KW-0436">Ligase</keyword>
<dbReference type="GO" id="GO:0050567">
    <property type="term" value="F:glutaminyl-tRNA synthase (glutamine-hydrolyzing) activity"/>
    <property type="evidence" value="ECO:0007669"/>
    <property type="project" value="UniProtKB-UniRule"/>
</dbReference>
<proteinExistence type="inferred from homology"/>
<comment type="caution">
    <text evidence="13">The sequence shown here is derived from an EMBL/GenBank/DDBJ whole genome shotgun (WGS) entry which is preliminary data.</text>
</comment>
<evidence type="ECO:0000256" key="5">
    <source>
        <dbReference type="ARBA" id="ARBA00022741"/>
    </source>
</evidence>
<dbReference type="AlphaFoldDB" id="A0A928V4Q3"/>
<dbReference type="InterPro" id="IPR042114">
    <property type="entry name" value="GatB_C_1"/>
</dbReference>
<keyword evidence="5 11" id="KW-0547">Nucleotide-binding</keyword>
<name>A0A928V4Q3_9GAMM</name>
<dbReference type="SUPFAM" id="SSF55931">
    <property type="entry name" value="Glutamine synthetase/guanido kinase"/>
    <property type="match status" value="1"/>
</dbReference>
<protein>
    <recommendedName>
        <fullName evidence="3 11">Aspartyl/glutamyl-tRNA(Asn/Gln) amidotransferase subunit B</fullName>
        <shortName evidence="11">Asp/Glu-ADT subunit B</shortName>
        <ecNumber evidence="11">6.3.5.-</ecNumber>
    </recommendedName>
</protein>
<dbReference type="FunFam" id="1.10.150.380:FF:000001">
    <property type="entry name" value="Aspartyl/glutamyl-tRNA(Asn/Gln) amidotransferase subunit B"/>
    <property type="match status" value="1"/>
</dbReference>
<keyword evidence="7 11" id="KW-0648">Protein biosynthesis</keyword>
<evidence type="ECO:0000313" key="14">
    <source>
        <dbReference type="Proteomes" id="UP000652567"/>
    </source>
</evidence>
<accession>A0A928V4Q3</accession>
<keyword evidence="6 11" id="KW-0067">ATP-binding</keyword>
<dbReference type="InterPro" id="IPR017959">
    <property type="entry name" value="Asn/Gln-tRNA_amidoTrfase_suB/E"/>
</dbReference>
<dbReference type="InterPro" id="IPR003789">
    <property type="entry name" value="Asn/Gln_tRNA_amidoTrase-B-like"/>
</dbReference>
<dbReference type="HAMAP" id="MF_00121">
    <property type="entry name" value="GatB"/>
    <property type="match status" value="1"/>
</dbReference>
<sequence length="481" mass="52831">MQWETVIGLEVHVQLATKTKIFSGASTAFGAAPNTQACAIDLALPGTLPVANAEAFRFATMFGLAVNAEIGKRSVFERKNYFYPDLPKGYQTTQLAEPIVGPGHVDLELEGGRTKRVRIHHAHLEEDAGKSLHEDFAGMSGIDLNRAGTPLIEVVTEPDMRSAEEAVAFAKKLHSIVTSLEICDGEMSQGSMRFDVNISIRPRGSEVLGTRTETKNLNSFRFMEEAIELEVERQIDVLESGGKIVQETRLYNGDTKKARSMRSKEDSNDYRYFPCPDLLPVIIDDEYIEQVRQQMPELPEAKRARFVSDYGLSEYDAGQLTVDRATAEFFEKTATISGEAKLAANWVMADLSAFLNRTEQRIGQSTVTPELLAGLVVRIKDGTLSSKIAKQVFEAISNGEGDADTIIETKGLKQVSDTGAIEKLVDEVLANNAAQVEGYRAADESKRGKMIGFFVGQVMKASKGQANPQTLNEILLKKLNG</sequence>
<evidence type="ECO:0000256" key="11">
    <source>
        <dbReference type="HAMAP-Rule" id="MF_00121"/>
    </source>
</evidence>
<dbReference type="GO" id="GO:0005524">
    <property type="term" value="F:ATP binding"/>
    <property type="evidence" value="ECO:0007669"/>
    <property type="project" value="UniProtKB-KW"/>
</dbReference>
<comment type="similarity">
    <text evidence="1 11">Belongs to the GatB/GatE family. GatB subfamily.</text>
</comment>
<dbReference type="NCBIfam" id="NF004012">
    <property type="entry name" value="PRK05477.1-2"/>
    <property type="match status" value="1"/>
</dbReference>
<dbReference type="InterPro" id="IPR014746">
    <property type="entry name" value="Gln_synth/guanido_kin_cat_dom"/>
</dbReference>
<dbReference type="NCBIfam" id="NF004015">
    <property type="entry name" value="PRK05477.1-5"/>
    <property type="match status" value="1"/>
</dbReference>
<dbReference type="InterPro" id="IPR006075">
    <property type="entry name" value="Asn/Gln-tRNA_Trfase_suB/E_cat"/>
</dbReference>
<dbReference type="PROSITE" id="PS01234">
    <property type="entry name" value="GATB"/>
    <property type="match status" value="1"/>
</dbReference>
<evidence type="ECO:0000256" key="6">
    <source>
        <dbReference type="ARBA" id="ARBA00022840"/>
    </source>
</evidence>
<comment type="catalytic activity">
    <reaction evidence="10 11">
        <text>L-glutamyl-tRNA(Gln) + L-glutamine + ATP + H2O = L-glutaminyl-tRNA(Gln) + L-glutamate + ADP + phosphate + H(+)</text>
        <dbReference type="Rhea" id="RHEA:17521"/>
        <dbReference type="Rhea" id="RHEA-COMP:9681"/>
        <dbReference type="Rhea" id="RHEA-COMP:9684"/>
        <dbReference type="ChEBI" id="CHEBI:15377"/>
        <dbReference type="ChEBI" id="CHEBI:15378"/>
        <dbReference type="ChEBI" id="CHEBI:29985"/>
        <dbReference type="ChEBI" id="CHEBI:30616"/>
        <dbReference type="ChEBI" id="CHEBI:43474"/>
        <dbReference type="ChEBI" id="CHEBI:58359"/>
        <dbReference type="ChEBI" id="CHEBI:78520"/>
        <dbReference type="ChEBI" id="CHEBI:78521"/>
        <dbReference type="ChEBI" id="CHEBI:456216"/>
    </reaction>
</comment>
<gene>
    <name evidence="11" type="primary">gatB</name>
    <name evidence="13" type="ORF">C4F51_06440</name>
</gene>
<reference evidence="13" key="1">
    <citation type="submission" date="2018-07" db="EMBL/GenBank/DDBJ databases">
        <title>Genome assembly of strain Ka43.</title>
        <authorList>
            <person name="Kukolya J."/>
            <person name="Nagy I."/>
            <person name="Horvath B."/>
            <person name="Toth A."/>
        </authorList>
    </citation>
    <scope>NUCLEOTIDE SEQUENCE</scope>
    <source>
        <strain evidence="13">KB43</strain>
    </source>
</reference>
<dbReference type="PANTHER" id="PTHR11659:SF0">
    <property type="entry name" value="GLUTAMYL-TRNA(GLN) AMIDOTRANSFERASE SUBUNIT B, MITOCHONDRIAL"/>
    <property type="match status" value="1"/>
</dbReference>
<organism evidence="13 14">
    <name type="scientific">Cellvibrio polysaccharolyticus</name>
    <dbReference type="NCBI Taxonomy" id="2082724"/>
    <lineage>
        <taxon>Bacteria</taxon>
        <taxon>Pseudomonadati</taxon>
        <taxon>Pseudomonadota</taxon>
        <taxon>Gammaproteobacteria</taxon>
        <taxon>Cellvibrionales</taxon>
        <taxon>Cellvibrionaceae</taxon>
        <taxon>Cellvibrio</taxon>
    </lineage>
</organism>
<dbReference type="GO" id="GO:0070681">
    <property type="term" value="P:glutaminyl-tRNAGln biosynthesis via transamidation"/>
    <property type="evidence" value="ECO:0007669"/>
    <property type="project" value="TreeGrafter"/>
</dbReference>
<dbReference type="Pfam" id="PF02637">
    <property type="entry name" value="GatB_Yqey"/>
    <property type="match status" value="1"/>
</dbReference>
<evidence type="ECO:0000256" key="1">
    <source>
        <dbReference type="ARBA" id="ARBA00005306"/>
    </source>
</evidence>
<keyword evidence="14" id="KW-1185">Reference proteome</keyword>
<evidence type="ECO:0000313" key="13">
    <source>
        <dbReference type="EMBL" id="MBE8716826.1"/>
    </source>
</evidence>
<evidence type="ECO:0000256" key="8">
    <source>
        <dbReference type="ARBA" id="ARBA00024799"/>
    </source>
</evidence>
<dbReference type="Gene3D" id="1.10.150.380">
    <property type="entry name" value="GatB domain, N-terminal subdomain"/>
    <property type="match status" value="1"/>
</dbReference>
<evidence type="ECO:0000259" key="12">
    <source>
        <dbReference type="SMART" id="SM00845"/>
    </source>
</evidence>
<evidence type="ECO:0000256" key="4">
    <source>
        <dbReference type="ARBA" id="ARBA00022598"/>
    </source>
</evidence>
<dbReference type="Proteomes" id="UP000652567">
    <property type="component" value="Unassembled WGS sequence"/>
</dbReference>
<evidence type="ECO:0000256" key="10">
    <source>
        <dbReference type="ARBA" id="ARBA00047913"/>
    </source>
</evidence>
<feature type="domain" description="Asn/Gln amidotransferase" evidence="12">
    <location>
        <begin position="328"/>
        <end position="479"/>
    </location>
</feature>
<dbReference type="InterPro" id="IPR018027">
    <property type="entry name" value="Asn/Gln_amidotransferase"/>
</dbReference>
<dbReference type="InterPro" id="IPR023168">
    <property type="entry name" value="GatB_Yqey_C_2"/>
</dbReference>
<evidence type="ECO:0000256" key="2">
    <source>
        <dbReference type="ARBA" id="ARBA00011123"/>
    </source>
</evidence>
<dbReference type="RefSeq" id="WP_193908202.1">
    <property type="nucleotide sequence ID" value="NZ_PRDL01000001.1"/>
</dbReference>
<dbReference type="Gene3D" id="1.10.10.410">
    <property type="match status" value="1"/>
</dbReference>
<dbReference type="SUPFAM" id="SSF89095">
    <property type="entry name" value="GatB/YqeY motif"/>
    <property type="match status" value="1"/>
</dbReference>
<dbReference type="EMBL" id="PRDL01000001">
    <property type="protein sequence ID" value="MBE8716826.1"/>
    <property type="molecule type" value="Genomic_DNA"/>
</dbReference>
<evidence type="ECO:0000256" key="9">
    <source>
        <dbReference type="ARBA" id="ARBA00047380"/>
    </source>
</evidence>
<dbReference type="NCBIfam" id="TIGR00133">
    <property type="entry name" value="gatB"/>
    <property type="match status" value="1"/>
</dbReference>
<evidence type="ECO:0000256" key="7">
    <source>
        <dbReference type="ARBA" id="ARBA00022917"/>
    </source>
</evidence>
<dbReference type="EC" id="6.3.5.-" evidence="11"/>
<dbReference type="SMART" id="SM00845">
    <property type="entry name" value="GatB_Yqey"/>
    <property type="match status" value="1"/>
</dbReference>
<comment type="function">
    <text evidence="8 11">Allows the formation of correctly charged Asn-tRNA(Asn) or Gln-tRNA(Gln) through the transamidation of misacylated Asp-tRNA(Asn) or Glu-tRNA(Gln) in organisms which lack either or both of asparaginyl-tRNA or glutaminyl-tRNA synthetases. The reaction takes place in the presence of glutamine and ATP through an activated phospho-Asp-tRNA(Asn) or phospho-Glu-tRNA(Gln).</text>
</comment>
<dbReference type="InterPro" id="IPR004413">
    <property type="entry name" value="GatB"/>
</dbReference>